<evidence type="ECO:0000313" key="2">
    <source>
        <dbReference type="Proteomes" id="UP000309997"/>
    </source>
</evidence>
<evidence type="ECO:0000313" key="1">
    <source>
        <dbReference type="EMBL" id="KAL3570846.1"/>
    </source>
</evidence>
<gene>
    <name evidence="1" type="ORF">D5086_028095</name>
</gene>
<dbReference type="Proteomes" id="UP000309997">
    <property type="component" value="Unassembled WGS sequence"/>
</dbReference>
<reference evidence="1 2" key="1">
    <citation type="journal article" date="2024" name="Plant Biotechnol. J.">
        <title>Genome and CRISPR/Cas9 system of a widespread forest tree (Populus alba) in the world.</title>
        <authorList>
            <person name="Liu Y.J."/>
            <person name="Jiang P.F."/>
            <person name="Han X.M."/>
            <person name="Li X.Y."/>
            <person name="Wang H.M."/>
            <person name="Wang Y.J."/>
            <person name="Wang X.X."/>
            <person name="Zeng Q.Y."/>
        </authorList>
    </citation>
    <scope>NUCLEOTIDE SEQUENCE [LARGE SCALE GENOMIC DNA]</scope>
    <source>
        <strain evidence="2">cv. PAL-ZL1</strain>
    </source>
</reference>
<keyword evidence="2" id="KW-1185">Reference proteome</keyword>
<organism evidence="1 2">
    <name type="scientific">Populus alba</name>
    <name type="common">White poplar</name>
    <dbReference type="NCBI Taxonomy" id="43335"/>
    <lineage>
        <taxon>Eukaryota</taxon>
        <taxon>Viridiplantae</taxon>
        <taxon>Streptophyta</taxon>
        <taxon>Embryophyta</taxon>
        <taxon>Tracheophyta</taxon>
        <taxon>Spermatophyta</taxon>
        <taxon>Magnoliopsida</taxon>
        <taxon>eudicotyledons</taxon>
        <taxon>Gunneridae</taxon>
        <taxon>Pentapetalae</taxon>
        <taxon>rosids</taxon>
        <taxon>fabids</taxon>
        <taxon>Malpighiales</taxon>
        <taxon>Salicaceae</taxon>
        <taxon>Saliceae</taxon>
        <taxon>Populus</taxon>
    </lineage>
</organism>
<proteinExistence type="predicted"/>
<accession>A0ACC4AY13</accession>
<name>A0ACC4AY13_POPAL</name>
<sequence>MAKNKRKATSNVARRQDASPTNIVSPKVNDHDGDSSGVLAPTAGTDVGPDEVACAPYPAPPPLPPSSPRDVGLPHPTSAMVVASGSRYVEAVLVEDYYVGSDDEILGEDQLDLNFSDEDCDSPQGPEILPAPILSSLVISSEKVHSFSLQHREMPPAPTTGRQEPAPPSSAGNPIPGPSTSKWCDILFSNRSTTSCTKLQNYSLNHLSKSCAISHEDIQSKFESEEEKLVVLRGGPYLVYGRPLVLKPMTKFFDFSCEEMSRVPVWVKFPCLPLCCWSLICLSKIASVIGKPIQCDQLTSNLSRMSYARVLVEIDLLEELCHSVEISLPDGLTLHQKVVYETLPKYCNFCHVLDHTRLLCSKAAASTNKASEEIVTPEAALENSASWVTVDSRKSSKQRKGKAVVGSDPVLDTNSLTPPTPPVCIGTVQHPPRPDSLIANSCVGNALDPPHAPTAPLIAHSCEGEAHNSLPLATTTGNTIGVGNSVKVPLIGEADQCGVRTRNQKQRSRSERHEVVSLMKNKIDVCGLLETKMLLARVASMHKLRLKHWQYFSNADIAHTARIVVFWNPNTVHVALLASSAQTIHISITCLISQLVLGDFNSLLSSSDKHNGEAISSYEVSDFNDCCFDIGLRDANYTSCHYTWTNDIVWSKLDRVLINPFWSSLHRSTHVHFETPGALTDHSPAAVRLDPYVQGRRNFKFFNM</sequence>
<comment type="caution">
    <text evidence="1">The sequence shown here is derived from an EMBL/GenBank/DDBJ whole genome shotgun (WGS) entry which is preliminary data.</text>
</comment>
<protein>
    <submittedName>
        <fullName evidence="1">Uncharacterized protein</fullName>
    </submittedName>
</protein>
<dbReference type="EMBL" id="RCHU02000015">
    <property type="protein sequence ID" value="KAL3570846.1"/>
    <property type="molecule type" value="Genomic_DNA"/>
</dbReference>